<organism evidence="2 3">
    <name type="scientific">Streptomyces kronopolitis</name>
    <dbReference type="NCBI Taxonomy" id="1612435"/>
    <lineage>
        <taxon>Bacteria</taxon>
        <taxon>Bacillati</taxon>
        <taxon>Actinomycetota</taxon>
        <taxon>Actinomycetes</taxon>
        <taxon>Kitasatosporales</taxon>
        <taxon>Streptomycetaceae</taxon>
        <taxon>Streptomyces</taxon>
    </lineage>
</organism>
<feature type="region of interest" description="Disordered" evidence="1">
    <location>
        <begin position="72"/>
        <end position="117"/>
    </location>
</feature>
<feature type="region of interest" description="Disordered" evidence="1">
    <location>
        <begin position="1"/>
        <end position="29"/>
    </location>
</feature>
<comment type="caution">
    <text evidence="2">The sequence shown here is derived from an EMBL/GenBank/DDBJ whole genome shotgun (WGS) entry which is preliminary data.</text>
</comment>
<evidence type="ECO:0000256" key="1">
    <source>
        <dbReference type="SAM" id="MobiDB-lite"/>
    </source>
</evidence>
<accession>A0ABQ2JJ35</accession>
<dbReference type="Proteomes" id="UP000600080">
    <property type="component" value="Unassembled WGS sequence"/>
</dbReference>
<dbReference type="RefSeq" id="WP_189099211.1">
    <property type="nucleotide sequence ID" value="NZ_BMND01000014.1"/>
</dbReference>
<dbReference type="GeneID" id="301549306"/>
<gene>
    <name evidence="2" type="ORF">GCM10012285_35630</name>
</gene>
<proteinExistence type="predicted"/>
<protein>
    <submittedName>
        <fullName evidence="2">Uncharacterized protein</fullName>
    </submittedName>
</protein>
<sequence length="117" mass="12215">MSRWKRPLTRFAGTPSDDPADSRTPATASGFLTIGDTTYIDPEGSYPLDHRADGSATLVINDTDRQITIVTERNSHHSPAPPGDPTAPAPAPAPAAGLVLAPGERTETRGGDSVRVG</sequence>
<keyword evidence="3" id="KW-1185">Reference proteome</keyword>
<reference evidence="3" key="1">
    <citation type="journal article" date="2019" name="Int. J. Syst. Evol. Microbiol.">
        <title>The Global Catalogue of Microorganisms (GCM) 10K type strain sequencing project: providing services to taxonomists for standard genome sequencing and annotation.</title>
        <authorList>
            <consortium name="The Broad Institute Genomics Platform"/>
            <consortium name="The Broad Institute Genome Sequencing Center for Infectious Disease"/>
            <person name="Wu L."/>
            <person name="Ma J."/>
        </authorList>
    </citation>
    <scope>NUCLEOTIDE SEQUENCE [LARGE SCALE GENOMIC DNA]</scope>
    <source>
        <strain evidence="3">CGMCC 4.7323</strain>
    </source>
</reference>
<name>A0ABQ2JJ35_9ACTN</name>
<feature type="compositionally biased region" description="Low complexity" evidence="1">
    <location>
        <begin position="94"/>
        <end position="103"/>
    </location>
</feature>
<dbReference type="EMBL" id="BMND01000014">
    <property type="protein sequence ID" value="GGN48513.1"/>
    <property type="molecule type" value="Genomic_DNA"/>
</dbReference>
<feature type="compositionally biased region" description="Basic and acidic residues" evidence="1">
    <location>
        <begin position="104"/>
        <end position="117"/>
    </location>
</feature>
<evidence type="ECO:0000313" key="3">
    <source>
        <dbReference type="Proteomes" id="UP000600080"/>
    </source>
</evidence>
<feature type="compositionally biased region" description="Pro residues" evidence="1">
    <location>
        <begin position="79"/>
        <end position="93"/>
    </location>
</feature>
<evidence type="ECO:0000313" key="2">
    <source>
        <dbReference type="EMBL" id="GGN48513.1"/>
    </source>
</evidence>